<evidence type="ECO:0000259" key="2">
    <source>
        <dbReference type="Pfam" id="PF13038"/>
    </source>
</evidence>
<dbReference type="STRING" id="570947.SAMN05421687_105146"/>
<dbReference type="Pfam" id="PF13038">
    <property type="entry name" value="DUF3899"/>
    <property type="match status" value="1"/>
</dbReference>
<name>A0A1N7JES4_9BACI</name>
<dbReference type="Proteomes" id="UP000187608">
    <property type="component" value="Unassembled WGS sequence"/>
</dbReference>
<protein>
    <recommendedName>
        <fullName evidence="2">DUF3899 domain-containing protein</fullName>
    </recommendedName>
</protein>
<feature type="transmembrane region" description="Helical" evidence="1">
    <location>
        <begin position="31"/>
        <end position="55"/>
    </location>
</feature>
<dbReference type="OrthoDB" id="2989943at2"/>
<dbReference type="RefSeq" id="WP_076558813.1">
    <property type="nucleotide sequence ID" value="NZ_FTOC01000005.1"/>
</dbReference>
<sequence>MDTIKKPSVVVLFNFLLASLLFLINAPDYTLFYYINAVFYIVFFYLFIALLMWVIRGRFFDGVTYSFRRFYNKMSKQRDYLDEWENKPLPSEIVNHTWLRMFFFHGVIMLLAMLLLLVIYYSPVAN</sequence>
<reference evidence="4" key="1">
    <citation type="submission" date="2017-01" db="EMBL/GenBank/DDBJ databases">
        <authorList>
            <person name="Varghese N."/>
            <person name="Submissions S."/>
        </authorList>
    </citation>
    <scope>NUCLEOTIDE SEQUENCE [LARGE SCALE GENOMIC DNA]</scope>
    <source>
        <strain evidence="4">DSM 23127</strain>
    </source>
</reference>
<dbReference type="InterPro" id="IPR025007">
    <property type="entry name" value="DUF3899"/>
</dbReference>
<accession>A0A1N7JES4</accession>
<keyword evidence="4" id="KW-1185">Reference proteome</keyword>
<keyword evidence="1" id="KW-0812">Transmembrane</keyword>
<dbReference type="EMBL" id="FTOC01000005">
    <property type="protein sequence ID" value="SIS47761.1"/>
    <property type="molecule type" value="Genomic_DNA"/>
</dbReference>
<evidence type="ECO:0000313" key="4">
    <source>
        <dbReference type="Proteomes" id="UP000187608"/>
    </source>
</evidence>
<evidence type="ECO:0000256" key="1">
    <source>
        <dbReference type="SAM" id="Phobius"/>
    </source>
</evidence>
<proteinExistence type="predicted"/>
<feature type="domain" description="DUF3899" evidence="2">
    <location>
        <begin position="35"/>
        <end position="117"/>
    </location>
</feature>
<keyword evidence="1" id="KW-1133">Transmembrane helix</keyword>
<dbReference type="AlphaFoldDB" id="A0A1N7JES4"/>
<feature type="transmembrane region" description="Helical" evidence="1">
    <location>
        <begin position="102"/>
        <end position="121"/>
    </location>
</feature>
<organism evidence="3 4">
    <name type="scientific">Salimicrobium flavidum</name>
    <dbReference type="NCBI Taxonomy" id="570947"/>
    <lineage>
        <taxon>Bacteria</taxon>
        <taxon>Bacillati</taxon>
        <taxon>Bacillota</taxon>
        <taxon>Bacilli</taxon>
        <taxon>Bacillales</taxon>
        <taxon>Bacillaceae</taxon>
        <taxon>Salimicrobium</taxon>
    </lineage>
</organism>
<evidence type="ECO:0000313" key="3">
    <source>
        <dbReference type="EMBL" id="SIS47761.1"/>
    </source>
</evidence>
<feature type="transmembrane region" description="Helical" evidence="1">
    <location>
        <begin position="7"/>
        <end position="25"/>
    </location>
</feature>
<gene>
    <name evidence="3" type="ORF">SAMN05421687_105146</name>
</gene>
<keyword evidence="1" id="KW-0472">Membrane</keyword>